<keyword evidence="2" id="KW-1185">Reference proteome</keyword>
<gene>
    <name evidence="1" type="ORF">EYF80_039925</name>
</gene>
<dbReference type="AlphaFoldDB" id="A0A4Z2GAB1"/>
<accession>A0A4Z2GAB1</accession>
<dbReference type="EMBL" id="SRLO01000638">
    <property type="protein sequence ID" value="TNN49883.1"/>
    <property type="molecule type" value="Genomic_DNA"/>
</dbReference>
<reference evidence="1 2" key="1">
    <citation type="submission" date="2019-03" db="EMBL/GenBank/DDBJ databases">
        <title>First draft genome of Liparis tanakae, snailfish: a comprehensive survey of snailfish specific genes.</title>
        <authorList>
            <person name="Kim W."/>
            <person name="Song I."/>
            <person name="Jeong J.-H."/>
            <person name="Kim D."/>
            <person name="Kim S."/>
            <person name="Ryu S."/>
            <person name="Song J.Y."/>
            <person name="Lee S.K."/>
        </authorList>
    </citation>
    <scope>NUCLEOTIDE SEQUENCE [LARGE SCALE GENOMIC DNA]</scope>
    <source>
        <tissue evidence="1">Muscle</tissue>
    </source>
</reference>
<name>A0A4Z2GAB1_9TELE</name>
<dbReference type="Proteomes" id="UP000314294">
    <property type="component" value="Unassembled WGS sequence"/>
</dbReference>
<evidence type="ECO:0000313" key="2">
    <source>
        <dbReference type="Proteomes" id="UP000314294"/>
    </source>
</evidence>
<organism evidence="1 2">
    <name type="scientific">Liparis tanakae</name>
    <name type="common">Tanaka's snailfish</name>
    <dbReference type="NCBI Taxonomy" id="230148"/>
    <lineage>
        <taxon>Eukaryota</taxon>
        <taxon>Metazoa</taxon>
        <taxon>Chordata</taxon>
        <taxon>Craniata</taxon>
        <taxon>Vertebrata</taxon>
        <taxon>Euteleostomi</taxon>
        <taxon>Actinopterygii</taxon>
        <taxon>Neopterygii</taxon>
        <taxon>Teleostei</taxon>
        <taxon>Neoteleostei</taxon>
        <taxon>Acanthomorphata</taxon>
        <taxon>Eupercaria</taxon>
        <taxon>Perciformes</taxon>
        <taxon>Cottioidei</taxon>
        <taxon>Cottales</taxon>
        <taxon>Liparidae</taxon>
        <taxon>Liparis</taxon>
    </lineage>
</organism>
<proteinExistence type="predicted"/>
<sequence length="106" mass="11983">MVPSAPPTGPVDVNRGPAERPCSRANKHFLFIRHLWPHGRVARLDPDREKHVFDFGDSPHVPRGPFRVDPLPFLLVTCILFTGELSVHLTSHDFIQPRFVDPSVQS</sequence>
<evidence type="ECO:0000313" key="1">
    <source>
        <dbReference type="EMBL" id="TNN49883.1"/>
    </source>
</evidence>
<comment type="caution">
    <text evidence="1">The sequence shown here is derived from an EMBL/GenBank/DDBJ whole genome shotgun (WGS) entry which is preliminary data.</text>
</comment>
<protein>
    <submittedName>
        <fullName evidence="1">Uncharacterized protein</fullName>
    </submittedName>
</protein>